<dbReference type="EMBL" id="JAPQKI010000003">
    <property type="protein sequence ID" value="KAJ5110003.1"/>
    <property type="molecule type" value="Genomic_DNA"/>
</dbReference>
<keyword evidence="3" id="KW-1185">Reference proteome</keyword>
<proteinExistence type="predicted"/>
<name>A0A9W9G0T1_9EURO</name>
<dbReference type="GeneID" id="81354121"/>
<accession>A0A9W9G0T1</accession>
<feature type="signal peptide" evidence="1">
    <location>
        <begin position="1"/>
        <end position="15"/>
    </location>
</feature>
<evidence type="ECO:0008006" key="4">
    <source>
        <dbReference type="Google" id="ProtNLM"/>
    </source>
</evidence>
<evidence type="ECO:0000313" key="2">
    <source>
        <dbReference type="EMBL" id="KAJ5110003.1"/>
    </source>
</evidence>
<dbReference type="PANTHER" id="PTHR42047">
    <property type="entry name" value="PROTEIN, PUTATIVE (AFU_ORTHOLOGUE AFUA_6G03560)-RELATED"/>
    <property type="match status" value="1"/>
</dbReference>
<dbReference type="AlphaFoldDB" id="A0A9W9G0T1"/>
<reference evidence="2" key="2">
    <citation type="journal article" date="2023" name="IMA Fungus">
        <title>Comparative genomic study of the Penicillium genus elucidates a diverse pangenome and 15 lateral gene transfer events.</title>
        <authorList>
            <person name="Petersen C."/>
            <person name="Sorensen T."/>
            <person name="Nielsen M.R."/>
            <person name="Sondergaard T.E."/>
            <person name="Sorensen J.L."/>
            <person name="Fitzpatrick D.A."/>
            <person name="Frisvad J.C."/>
            <person name="Nielsen K.L."/>
        </authorList>
    </citation>
    <scope>NUCLEOTIDE SEQUENCE</scope>
    <source>
        <strain evidence="2">IBT 30761</strain>
    </source>
</reference>
<protein>
    <recommendedName>
        <fullName evidence="4">IgE-binding protein</fullName>
    </recommendedName>
</protein>
<dbReference type="OrthoDB" id="5430620at2759"/>
<dbReference type="InterPro" id="IPR052820">
    <property type="entry name" value="PhiA_domain"/>
</dbReference>
<comment type="caution">
    <text evidence="2">The sequence shown here is derived from an EMBL/GenBank/DDBJ whole genome shotgun (WGS) entry which is preliminary data.</text>
</comment>
<gene>
    <name evidence="2" type="ORF">N7532_002648</name>
</gene>
<dbReference type="PANTHER" id="PTHR42047:SF1">
    <property type="entry name" value="PROTEIN, PUTATIVE (AFU_ORTHOLOGUE AFUA_6G03560)-RELATED"/>
    <property type="match status" value="1"/>
</dbReference>
<keyword evidence="1" id="KW-0732">Signal</keyword>
<evidence type="ECO:0000256" key="1">
    <source>
        <dbReference type="SAM" id="SignalP"/>
    </source>
</evidence>
<feature type="chain" id="PRO_5040831136" description="IgE-binding protein" evidence="1">
    <location>
        <begin position="16"/>
        <end position="189"/>
    </location>
</feature>
<organism evidence="2 3">
    <name type="scientific">Penicillium argentinense</name>
    <dbReference type="NCBI Taxonomy" id="1131581"/>
    <lineage>
        <taxon>Eukaryota</taxon>
        <taxon>Fungi</taxon>
        <taxon>Dikarya</taxon>
        <taxon>Ascomycota</taxon>
        <taxon>Pezizomycotina</taxon>
        <taxon>Eurotiomycetes</taxon>
        <taxon>Eurotiomycetidae</taxon>
        <taxon>Eurotiales</taxon>
        <taxon>Aspergillaceae</taxon>
        <taxon>Penicillium</taxon>
    </lineage>
</organism>
<dbReference type="RefSeq" id="XP_056478114.1">
    <property type="nucleotide sequence ID" value="XM_056615142.1"/>
</dbReference>
<reference evidence="2" key="1">
    <citation type="submission" date="2022-11" db="EMBL/GenBank/DDBJ databases">
        <authorList>
            <person name="Petersen C."/>
        </authorList>
    </citation>
    <scope>NUCLEOTIDE SEQUENCE</scope>
    <source>
        <strain evidence="2">IBT 30761</strain>
    </source>
</reference>
<evidence type="ECO:0000313" key="3">
    <source>
        <dbReference type="Proteomes" id="UP001149074"/>
    </source>
</evidence>
<sequence length="189" mass="19736">MKVSALLALVPLAAALPGRRQESSSSGSFGVTAARSGSPIHFLPLTASGSHFYLGGESQTYCPDGVPCTQSTNDTILTGSHYLRRPLLHHPHSGYIPPGSSEGPFKHTPGKNGGLGTWSYGQGFMACPTTNGTAVPYSRRRIAPAAASYQVFSAQQNATVPTGNVGDCLGFDALAVPVSNTTQPAWEYI</sequence>
<dbReference type="Proteomes" id="UP001149074">
    <property type="component" value="Unassembled WGS sequence"/>
</dbReference>